<sequence>MAERAALSFDITANVSNFQRGMQLVTDTAKQRAAQFALEFTGASRTAEMALSNFAKRSGSEITKSITAAAVNARQSLIATASPAAYAAGQQVVQVGAPIAGAALSGAASGAGSLAAAGALSLVRNIAPYVAAYATIKVSLEAVQATAKAAMDALDGVNKIGTESARLGVSTDFYQRWTNSAHELKVEAKDLTAALEQAYRAFIVMQGTEKPNAEGAGGNQSAFERQLRAQVRAGNAPAESVPRFLGSATDEDKLRTALEIMEGMYRAGAQIAALDLASKLMPESIVDRLRSGSLEFRDLLRSATDLGNLNLVVVKAEDVTRAQELKRRLEEAENTLANVGRQFNTDLARAGMTLTDAAIAWKEILAQGASIALNAFRGMQAAAREFQQGGAGLSSGPRAPSIAAQLGALAPGQSRTGPAADAGMQDALDKMRGSMNPTTIAAAQRASKSVTDLFFGDKTKPLITTTPRSSSSESIDAVESFTRSLEKQVAGLKAEADAFNKSTAEKQRAVQLARAVEVAQQAGIKLSDEQIARINKAADAYGHAKDRIAALEQQQQLAAQAAQYFGQALSDSIADALIDGQKLSDVLHNLSRQLARMALQGLLTGTGPLAGLLGTAAPATESGAGTLGGLFGGALSFFRGGGGAAMAAASAPVVLSDGALLLHDGGRVGDPGIPRVRVDPRIFHDAPRYHTGLASNEFAAVLQEGETVLTERQTDMVRGSLSGVRSGGGGQKAVTDARSFAFDMRGSTLTEAEVRAMFMQVLSAYDSEANRTLGQRMANWRENN</sequence>
<evidence type="ECO:0000256" key="1">
    <source>
        <dbReference type="SAM" id="Coils"/>
    </source>
</evidence>
<protein>
    <recommendedName>
        <fullName evidence="4">Bacteriophage tail tape measure N-terminal domain-containing protein</fullName>
    </recommendedName>
</protein>
<accession>A0ABQ4S8J9</accession>
<proteinExistence type="predicted"/>
<reference evidence="2" key="1">
    <citation type="journal article" date="2021" name="Front. Microbiol.">
        <title>Comprehensive Comparative Genomics and Phenotyping of Methylobacterium Species.</title>
        <authorList>
            <person name="Alessa O."/>
            <person name="Ogura Y."/>
            <person name="Fujitani Y."/>
            <person name="Takami H."/>
            <person name="Hayashi T."/>
            <person name="Sahin N."/>
            <person name="Tani A."/>
        </authorList>
    </citation>
    <scope>NUCLEOTIDE SEQUENCE</scope>
    <source>
        <strain evidence="2">DSM 17168</strain>
    </source>
</reference>
<dbReference type="EMBL" id="BPQQ01000016">
    <property type="protein sequence ID" value="GJD99474.1"/>
    <property type="molecule type" value="Genomic_DNA"/>
</dbReference>
<keyword evidence="1" id="KW-0175">Coiled coil</keyword>
<evidence type="ECO:0008006" key="4">
    <source>
        <dbReference type="Google" id="ProtNLM"/>
    </source>
</evidence>
<evidence type="ECO:0000313" key="2">
    <source>
        <dbReference type="EMBL" id="GJD99474.1"/>
    </source>
</evidence>
<evidence type="ECO:0000313" key="3">
    <source>
        <dbReference type="Proteomes" id="UP001055153"/>
    </source>
</evidence>
<comment type="caution">
    <text evidence="2">The sequence shown here is derived from an EMBL/GenBank/DDBJ whole genome shotgun (WGS) entry which is preliminary data.</text>
</comment>
<organism evidence="2 3">
    <name type="scientific">Methylobacterium isbiliense</name>
    <dbReference type="NCBI Taxonomy" id="315478"/>
    <lineage>
        <taxon>Bacteria</taxon>
        <taxon>Pseudomonadati</taxon>
        <taxon>Pseudomonadota</taxon>
        <taxon>Alphaproteobacteria</taxon>
        <taxon>Hyphomicrobiales</taxon>
        <taxon>Methylobacteriaceae</taxon>
        <taxon>Methylobacterium</taxon>
    </lineage>
</organism>
<dbReference type="Proteomes" id="UP001055153">
    <property type="component" value="Unassembled WGS sequence"/>
</dbReference>
<gene>
    <name evidence="2" type="ORF">GMJLKIPL_1392</name>
</gene>
<name>A0ABQ4S8J9_9HYPH</name>
<keyword evidence="3" id="KW-1185">Reference proteome</keyword>
<reference evidence="2" key="2">
    <citation type="submission" date="2021-08" db="EMBL/GenBank/DDBJ databases">
        <authorList>
            <person name="Tani A."/>
            <person name="Ola A."/>
            <person name="Ogura Y."/>
            <person name="Katsura K."/>
            <person name="Hayashi T."/>
        </authorList>
    </citation>
    <scope>NUCLEOTIDE SEQUENCE</scope>
    <source>
        <strain evidence="2">DSM 17168</strain>
    </source>
</reference>
<feature type="coiled-coil region" evidence="1">
    <location>
        <begin position="315"/>
        <end position="342"/>
    </location>
</feature>
<dbReference type="RefSeq" id="WP_238234359.1">
    <property type="nucleotide sequence ID" value="NZ_BPQQ01000016.1"/>
</dbReference>